<dbReference type="NCBIfam" id="TIGR00544">
    <property type="entry name" value="lgt"/>
    <property type="match status" value="1"/>
</dbReference>
<dbReference type="Pfam" id="PF01790">
    <property type="entry name" value="LGT"/>
    <property type="match status" value="1"/>
</dbReference>
<evidence type="ECO:0000313" key="9">
    <source>
        <dbReference type="Proteomes" id="UP000055136"/>
    </source>
</evidence>
<gene>
    <name evidence="7" type="primary">lgt</name>
    <name evidence="8" type="ORF">Tel_14350</name>
</gene>
<feature type="transmembrane region" description="Helical" evidence="7">
    <location>
        <begin position="228"/>
        <end position="255"/>
    </location>
</feature>
<protein>
    <recommendedName>
        <fullName evidence="7">Phosphatidylglycerol--prolipoprotein diacylglyceryl transferase</fullName>
        <ecNumber evidence="7">2.5.1.145</ecNumber>
    </recommendedName>
</protein>
<evidence type="ECO:0000256" key="4">
    <source>
        <dbReference type="ARBA" id="ARBA00022692"/>
    </source>
</evidence>
<keyword evidence="4 7" id="KW-0812">Transmembrane</keyword>
<feature type="transmembrane region" description="Helical" evidence="7">
    <location>
        <begin position="174"/>
        <end position="192"/>
    </location>
</feature>
<dbReference type="KEGG" id="tee:Tel_14350"/>
<comment type="catalytic activity">
    <reaction evidence="7">
        <text>L-cysteinyl-[prolipoprotein] + a 1,2-diacyl-sn-glycero-3-phospho-(1'-sn-glycerol) = an S-1,2-diacyl-sn-glyceryl-L-cysteinyl-[prolipoprotein] + sn-glycerol 1-phosphate + H(+)</text>
        <dbReference type="Rhea" id="RHEA:56712"/>
        <dbReference type="Rhea" id="RHEA-COMP:14679"/>
        <dbReference type="Rhea" id="RHEA-COMP:14680"/>
        <dbReference type="ChEBI" id="CHEBI:15378"/>
        <dbReference type="ChEBI" id="CHEBI:29950"/>
        <dbReference type="ChEBI" id="CHEBI:57685"/>
        <dbReference type="ChEBI" id="CHEBI:64716"/>
        <dbReference type="ChEBI" id="CHEBI:140658"/>
        <dbReference type="EC" id="2.5.1.145"/>
    </reaction>
</comment>
<dbReference type="GO" id="GO:0005886">
    <property type="term" value="C:plasma membrane"/>
    <property type="evidence" value="ECO:0007669"/>
    <property type="project" value="UniProtKB-SubCell"/>
</dbReference>
<keyword evidence="3 7" id="KW-0808">Transferase</keyword>
<keyword evidence="9" id="KW-1185">Reference proteome</keyword>
<dbReference type="PANTHER" id="PTHR30589:SF0">
    <property type="entry name" value="PHOSPHATIDYLGLYCEROL--PROLIPOPROTEIN DIACYLGLYCERYL TRANSFERASE"/>
    <property type="match status" value="1"/>
</dbReference>
<keyword evidence="6 7" id="KW-0472">Membrane</keyword>
<feature type="transmembrane region" description="Helical" evidence="7">
    <location>
        <begin position="19"/>
        <end position="36"/>
    </location>
</feature>
<comment type="function">
    <text evidence="7">Catalyzes the transfer of the diacylglyceryl group from phosphatidylglycerol to the sulfhydryl group of the N-terminal cysteine of a prolipoprotein, the first step in the formation of mature lipoproteins.</text>
</comment>
<dbReference type="EC" id="2.5.1.145" evidence="7"/>
<dbReference type="PROSITE" id="PS01311">
    <property type="entry name" value="LGT"/>
    <property type="match status" value="1"/>
</dbReference>
<feature type="transmembrane region" description="Helical" evidence="7">
    <location>
        <begin position="91"/>
        <end position="112"/>
    </location>
</feature>
<dbReference type="STRING" id="1748243.Tel_14350"/>
<comment type="subcellular location">
    <subcellularLocation>
        <location evidence="7">Cell membrane</location>
        <topology evidence="7">Multi-pass membrane protein</topology>
    </subcellularLocation>
</comment>
<dbReference type="AlphaFoldDB" id="A0A0S2TGD2"/>
<reference evidence="8" key="1">
    <citation type="submission" date="2015-10" db="EMBL/GenBank/DDBJ databases">
        <title>Description of Candidatus Tenderia electrophaga gen. nov, sp. nov., an Uncultivated Electroautotroph from a Biocathode Enrichment.</title>
        <authorList>
            <person name="Eddie B.J."/>
            <person name="Malanoski A.P."/>
            <person name="Wang Z."/>
            <person name="Hall R.J."/>
            <person name="Oh S.D."/>
            <person name="Heiner C."/>
            <person name="Lin B."/>
            <person name="Strycharz-Glaven S.M."/>
        </authorList>
    </citation>
    <scope>NUCLEOTIDE SEQUENCE [LARGE SCALE GENOMIC DNA]</scope>
    <source>
        <strain evidence="8">NRL1</strain>
    </source>
</reference>
<sequence>MLTYPDIDPVALSLGPLKIHWYGIMYLVGFAAAWWLGHVRARQAHTPFKPEQVADLIFYGALGAVIGGRLGYILFYDFANYAQHPLNILKVWQGGMSFHGGLIGVLVAMWLYSRKLKLAFFQVTDFLAPLVPVGLGAGRIGNFINGELWGKTTDLPWGMVFPHAGPLPRHPSQLYEALLEGVALFVILWLYSAKPRPTAAVSGLFLICYGAFRFIIEFGRQPDAHIGYLAYGWLTMGQLLSLPMVIAGAILMLWAHKRQPQTAA</sequence>
<dbReference type="GO" id="GO:0008961">
    <property type="term" value="F:phosphatidylglycerol-prolipoprotein diacylglyceryl transferase activity"/>
    <property type="evidence" value="ECO:0007669"/>
    <property type="project" value="UniProtKB-UniRule"/>
</dbReference>
<dbReference type="EMBL" id="CP013099">
    <property type="protein sequence ID" value="ALP54225.1"/>
    <property type="molecule type" value="Genomic_DNA"/>
</dbReference>
<evidence type="ECO:0000256" key="5">
    <source>
        <dbReference type="ARBA" id="ARBA00022989"/>
    </source>
</evidence>
<proteinExistence type="inferred from homology"/>
<evidence type="ECO:0000256" key="3">
    <source>
        <dbReference type="ARBA" id="ARBA00022679"/>
    </source>
</evidence>
<comment type="pathway">
    <text evidence="7">Protein modification; lipoprotein biosynthesis (diacylglyceryl transfer).</text>
</comment>
<feature type="transmembrane region" description="Helical" evidence="7">
    <location>
        <begin position="198"/>
        <end position="216"/>
    </location>
</feature>
<feature type="transmembrane region" description="Helical" evidence="7">
    <location>
        <begin position="56"/>
        <end position="79"/>
    </location>
</feature>
<dbReference type="PANTHER" id="PTHR30589">
    <property type="entry name" value="PROLIPOPROTEIN DIACYLGLYCERYL TRANSFERASE"/>
    <property type="match status" value="1"/>
</dbReference>
<feature type="binding site" evidence="7">
    <location>
        <position position="139"/>
    </location>
    <ligand>
        <name>a 1,2-diacyl-sn-glycero-3-phospho-(1'-sn-glycerol)</name>
        <dbReference type="ChEBI" id="CHEBI:64716"/>
    </ligand>
</feature>
<evidence type="ECO:0000256" key="6">
    <source>
        <dbReference type="ARBA" id="ARBA00023136"/>
    </source>
</evidence>
<evidence type="ECO:0000256" key="7">
    <source>
        <dbReference type="HAMAP-Rule" id="MF_01147"/>
    </source>
</evidence>
<evidence type="ECO:0000256" key="1">
    <source>
        <dbReference type="ARBA" id="ARBA00007150"/>
    </source>
</evidence>
<name>A0A0S2TGD2_9GAMM</name>
<dbReference type="UniPathway" id="UPA00664"/>
<dbReference type="HAMAP" id="MF_01147">
    <property type="entry name" value="Lgt"/>
    <property type="match status" value="1"/>
</dbReference>
<dbReference type="GO" id="GO:0042158">
    <property type="term" value="P:lipoprotein biosynthetic process"/>
    <property type="evidence" value="ECO:0007669"/>
    <property type="project" value="UniProtKB-UniRule"/>
</dbReference>
<accession>A0A0S2TGD2</accession>
<evidence type="ECO:0000256" key="2">
    <source>
        <dbReference type="ARBA" id="ARBA00022475"/>
    </source>
</evidence>
<comment type="similarity">
    <text evidence="1 7">Belongs to the Lgt family.</text>
</comment>
<keyword evidence="5 7" id="KW-1133">Transmembrane helix</keyword>
<dbReference type="Proteomes" id="UP000055136">
    <property type="component" value="Chromosome"/>
</dbReference>
<evidence type="ECO:0000313" key="8">
    <source>
        <dbReference type="EMBL" id="ALP54225.1"/>
    </source>
</evidence>
<dbReference type="InterPro" id="IPR001640">
    <property type="entry name" value="Lgt"/>
</dbReference>
<keyword evidence="2 7" id="KW-1003">Cell membrane</keyword>
<organism evidence="8 9">
    <name type="scientific">Candidatus Tenderia electrophaga</name>
    <dbReference type="NCBI Taxonomy" id="1748243"/>
    <lineage>
        <taxon>Bacteria</taxon>
        <taxon>Pseudomonadati</taxon>
        <taxon>Pseudomonadota</taxon>
        <taxon>Gammaproteobacteria</taxon>
        <taxon>Candidatus Tenderiales</taxon>
        <taxon>Candidatus Tenderiaceae</taxon>
        <taxon>Candidatus Tenderia</taxon>
    </lineage>
</organism>